<feature type="transmembrane region" description="Helical" evidence="1">
    <location>
        <begin position="12"/>
        <end position="31"/>
    </location>
</feature>
<name>A0AAU7R8H5_9ACTN</name>
<feature type="transmembrane region" description="Helical" evidence="1">
    <location>
        <begin position="43"/>
        <end position="68"/>
    </location>
</feature>
<protein>
    <submittedName>
        <fullName evidence="2">Uncharacterized protein</fullName>
    </submittedName>
</protein>
<sequence>MRLSREPHPVDRPSLLISMIACGGLGTLAASGWNGDAGRFQPIAAVLAIVLFACFLILFTVFWVGWLMRGHELWREERRGASGKDGT</sequence>
<organism evidence="2">
    <name type="scientific">Micromonospora sp. HUAS YX12</name>
    <dbReference type="NCBI Taxonomy" id="3156396"/>
    <lineage>
        <taxon>Bacteria</taxon>
        <taxon>Bacillati</taxon>
        <taxon>Actinomycetota</taxon>
        <taxon>Actinomycetes</taxon>
        <taxon>Micromonosporales</taxon>
        <taxon>Micromonosporaceae</taxon>
        <taxon>Micromonospora</taxon>
    </lineage>
</organism>
<proteinExistence type="predicted"/>
<evidence type="ECO:0000256" key="1">
    <source>
        <dbReference type="SAM" id="Phobius"/>
    </source>
</evidence>
<accession>A0AAU7R8H5</accession>
<dbReference type="EMBL" id="CP157974">
    <property type="protein sequence ID" value="XBT84225.1"/>
    <property type="molecule type" value="Genomic_DNA"/>
</dbReference>
<keyword evidence="1" id="KW-0472">Membrane</keyword>
<keyword evidence="1" id="KW-1133">Transmembrane helix</keyword>
<gene>
    <name evidence="2" type="ORF">ABIH81_12540</name>
</gene>
<keyword evidence="1" id="KW-0812">Transmembrane</keyword>
<dbReference type="RefSeq" id="WP_349880409.1">
    <property type="nucleotide sequence ID" value="NZ_CP157974.1"/>
</dbReference>
<evidence type="ECO:0000313" key="2">
    <source>
        <dbReference type="EMBL" id="XBT84225.1"/>
    </source>
</evidence>
<dbReference type="AlphaFoldDB" id="A0AAU7R8H5"/>
<reference evidence="2" key="1">
    <citation type="submission" date="2024-06" db="EMBL/GenBank/DDBJ databases">
        <title>Micromonospora sp. strain HUAS YX12 genome sequences.</title>
        <authorList>
            <person name="Mo P."/>
        </authorList>
    </citation>
    <scope>NUCLEOTIDE SEQUENCE</scope>
    <source>
        <strain evidence="2">HUAS YX12</strain>
    </source>
</reference>